<evidence type="ECO:0000259" key="9">
    <source>
        <dbReference type="PROSITE" id="PS50157"/>
    </source>
</evidence>
<dbReference type="SUPFAM" id="SSF57667">
    <property type="entry name" value="beta-beta-alpha zinc fingers"/>
    <property type="match status" value="2"/>
</dbReference>
<evidence type="ECO:0000313" key="11">
    <source>
        <dbReference type="Proteomes" id="UP001381693"/>
    </source>
</evidence>
<dbReference type="PANTHER" id="PTHR24388:SF54">
    <property type="entry name" value="PROTEIN ESCARGOT"/>
    <property type="match status" value="1"/>
</dbReference>
<gene>
    <name evidence="10" type="ORF">SK128_004974</name>
</gene>
<dbReference type="EMBL" id="JAXCGZ010011431">
    <property type="protein sequence ID" value="KAK7074848.1"/>
    <property type="molecule type" value="Genomic_DNA"/>
</dbReference>
<evidence type="ECO:0000256" key="6">
    <source>
        <dbReference type="ARBA" id="ARBA00023242"/>
    </source>
</evidence>
<dbReference type="GO" id="GO:0000981">
    <property type="term" value="F:DNA-binding transcription factor activity, RNA polymerase II-specific"/>
    <property type="evidence" value="ECO:0007669"/>
    <property type="project" value="TreeGrafter"/>
</dbReference>
<dbReference type="InterPro" id="IPR036236">
    <property type="entry name" value="Znf_C2H2_sf"/>
</dbReference>
<keyword evidence="6" id="KW-0539">Nucleus</keyword>
<dbReference type="FunFam" id="3.30.160.60:FF:002343">
    <property type="entry name" value="Zinc finger protein 33A"/>
    <property type="match status" value="1"/>
</dbReference>
<dbReference type="PANTHER" id="PTHR24388">
    <property type="entry name" value="ZINC FINGER PROTEIN"/>
    <property type="match status" value="1"/>
</dbReference>
<dbReference type="Proteomes" id="UP001381693">
    <property type="component" value="Unassembled WGS sequence"/>
</dbReference>
<dbReference type="SMART" id="SM00355">
    <property type="entry name" value="ZnF_C2H2"/>
    <property type="match status" value="3"/>
</dbReference>
<feature type="domain" description="C2H2-type" evidence="9">
    <location>
        <begin position="76"/>
        <end position="103"/>
    </location>
</feature>
<protein>
    <recommendedName>
        <fullName evidence="9">C2H2-type domain-containing protein</fullName>
    </recommendedName>
</protein>
<dbReference type="PROSITE" id="PS50157">
    <property type="entry name" value="ZINC_FINGER_C2H2_2"/>
    <property type="match status" value="2"/>
</dbReference>
<dbReference type="InterPro" id="IPR013087">
    <property type="entry name" value="Znf_C2H2_type"/>
</dbReference>
<evidence type="ECO:0000313" key="10">
    <source>
        <dbReference type="EMBL" id="KAK7074848.1"/>
    </source>
</evidence>
<keyword evidence="2" id="KW-0479">Metal-binding</keyword>
<sequence length="132" mass="15165">MAFQCIQAAFYMNLSGLISQVLLAKVDLNTKHGTTGIIPWDGSSEKKYKCLYCNHSCNIAWNMDRHMRTHTGEKPFECPQCPLKFVTKFNLETHFKTHTGEKPHACHLCSYRAVQKVCLKQHLLRKHSVSID</sequence>
<dbReference type="GO" id="GO:0000978">
    <property type="term" value="F:RNA polymerase II cis-regulatory region sequence-specific DNA binding"/>
    <property type="evidence" value="ECO:0007669"/>
    <property type="project" value="TreeGrafter"/>
</dbReference>
<dbReference type="GO" id="GO:0005634">
    <property type="term" value="C:nucleus"/>
    <property type="evidence" value="ECO:0007669"/>
    <property type="project" value="UniProtKB-SubCell"/>
</dbReference>
<keyword evidence="3" id="KW-0677">Repeat</keyword>
<comment type="subcellular location">
    <subcellularLocation>
        <location evidence="1">Nucleus</location>
    </subcellularLocation>
</comment>
<dbReference type="Gene3D" id="3.30.160.60">
    <property type="entry name" value="Classic Zinc Finger"/>
    <property type="match status" value="3"/>
</dbReference>
<keyword evidence="5" id="KW-0862">Zinc</keyword>
<evidence type="ECO:0000256" key="5">
    <source>
        <dbReference type="ARBA" id="ARBA00022833"/>
    </source>
</evidence>
<evidence type="ECO:0000256" key="3">
    <source>
        <dbReference type="ARBA" id="ARBA00022737"/>
    </source>
</evidence>
<dbReference type="PROSITE" id="PS00028">
    <property type="entry name" value="ZINC_FINGER_C2H2_1"/>
    <property type="match status" value="2"/>
</dbReference>
<dbReference type="AlphaFoldDB" id="A0AAN8X6G2"/>
<name>A0AAN8X6G2_HALRR</name>
<reference evidence="10 11" key="1">
    <citation type="submission" date="2023-11" db="EMBL/GenBank/DDBJ databases">
        <title>Halocaridina rubra genome assembly.</title>
        <authorList>
            <person name="Smith C."/>
        </authorList>
    </citation>
    <scope>NUCLEOTIDE SEQUENCE [LARGE SCALE GENOMIC DNA]</scope>
    <source>
        <strain evidence="10">EP-1</strain>
        <tissue evidence="10">Whole</tissue>
    </source>
</reference>
<evidence type="ECO:0000256" key="1">
    <source>
        <dbReference type="ARBA" id="ARBA00004123"/>
    </source>
</evidence>
<keyword evidence="4 8" id="KW-0863">Zinc-finger</keyword>
<evidence type="ECO:0000256" key="8">
    <source>
        <dbReference type="PROSITE-ProRule" id="PRU00042"/>
    </source>
</evidence>
<comment type="similarity">
    <text evidence="7">Belongs to the snail C2H2-type zinc-finger protein family.</text>
</comment>
<feature type="domain" description="C2H2-type" evidence="9">
    <location>
        <begin position="48"/>
        <end position="75"/>
    </location>
</feature>
<evidence type="ECO:0000256" key="2">
    <source>
        <dbReference type="ARBA" id="ARBA00022723"/>
    </source>
</evidence>
<keyword evidence="11" id="KW-1185">Reference proteome</keyword>
<dbReference type="GO" id="GO:0008270">
    <property type="term" value="F:zinc ion binding"/>
    <property type="evidence" value="ECO:0007669"/>
    <property type="project" value="UniProtKB-KW"/>
</dbReference>
<evidence type="ECO:0000256" key="7">
    <source>
        <dbReference type="ARBA" id="ARBA00037948"/>
    </source>
</evidence>
<dbReference type="InterPro" id="IPR050527">
    <property type="entry name" value="Snail/Krueppel_Znf"/>
</dbReference>
<dbReference type="FunFam" id="3.30.160.60:FF:000446">
    <property type="entry name" value="Zinc finger protein"/>
    <property type="match status" value="1"/>
</dbReference>
<evidence type="ECO:0000256" key="4">
    <source>
        <dbReference type="ARBA" id="ARBA00022771"/>
    </source>
</evidence>
<dbReference type="Pfam" id="PF13465">
    <property type="entry name" value="zf-H2C2_2"/>
    <property type="match status" value="1"/>
</dbReference>
<proteinExistence type="inferred from homology"/>
<accession>A0AAN8X6G2</accession>
<organism evidence="10 11">
    <name type="scientific">Halocaridina rubra</name>
    <name type="common">Hawaiian red shrimp</name>
    <dbReference type="NCBI Taxonomy" id="373956"/>
    <lineage>
        <taxon>Eukaryota</taxon>
        <taxon>Metazoa</taxon>
        <taxon>Ecdysozoa</taxon>
        <taxon>Arthropoda</taxon>
        <taxon>Crustacea</taxon>
        <taxon>Multicrustacea</taxon>
        <taxon>Malacostraca</taxon>
        <taxon>Eumalacostraca</taxon>
        <taxon>Eucarida</taxon>
        <taxon>Decapoda</taxon>
        <taxon>Pleocyemata</taxon>
        <taxon>Caridea</taxon>
        <taxon>Atyoidea</taxon>
        <taxon>Atyidae</taxon>
        <taxon>Halocaridina</taxon>
    </lineage>
</organism>
<comment type="caution">
    <text evidence="10">The sequence shown here is derived from an EMBL/GenBank/DDBJ whole genome shotgun (WGS) entry which is preliminary data.</text>
</comment>